<reference evidence="31" key="2">
    <citation type="submission" date="2025-08" db="UniProtKB">
        <authorList>
            <consortium name="RefSeq"/>
        </authorList>
    </citation>
    <scope>IDENTIFICATION</scope>
    <source>
        <tissue evidence="31">Blood</tissue>
    </source>
</reference>
<keyword evidence="19 25" id="KW-0449">Lipoprotein</keyword>
<evidence type="ECO:0000313" key="31">
    <source>
        <dbReference type="RefSeq" id="XP_025727833.1"/>
    </source>
</evidence>
<dbReference type="PIRSF" id="PIRSF016567">
    <property type="entry name" value="IFN_alpha/beta_recept-1"/>
    <property type="match status" value="1"/>
</dbReference>
<evidence type="ECO:0000256" key="6">
    <source>
        <dbReference type="ARBA" id="ARBA00022553"/>
    </source>
</evidence>
<dbReference type="Proteomes" id="UP000286641">
    <property type="component" value="Unplaced"/>
</dbReference>
<dbReference type="GO" id="GO:0005764">
    <property type="term" value="C:lysosome"/>
    <property type="evidence" value="ECO:0007669"/>
    <property type="project" value="UniProtKB-SubCell"/>
</dbReference>
<dbReference type="FunFam" id="2.60.40.10:FF:001563">
    <property type="entry name" value="Interferon receptor 1 isoform 4"/>
    <property type="match status" value="1"/>
</dbReference>
<dbReference type="GO" id="GO:0004905">
    <property type="term" value="F:type I interferon receptor activity"/>
    <property type="evidence" value="ECO:0007669"/>
    <property type="project" value="UniProtKB-UniRule"/>
</dbReference>
<evidence type="ECO:0000256" key="16">
    <source>
        <dbReference type="ARBA" id="ARBA00023170"/>
    </source>
</evidence>
<evidence type="ECO:0000256" key="7">
    <source>
        <dbReference type="ARBA" id="ARBA00022692"/>
    </source>
</evidence>
<comment type="subcellular location">
    <subcellularLocation>
        <location evidence="22">Cell membrane</location>
        <topology evidence="22">Single-pass type I membrane protein</topology>
    </subcellularLocation>
    <subcellularLocation>
        <location evidence="2 22">Late endosome</location>
    </subcellularLocation>
    <subcellularLocation>
        <location evidence="1 22">Lysosome</location>
    </subcellularLocation>
    <text evidence="22">Interferon binding triggers internalization of the receptor from the cell membrane into endosomes and then into lysosomes.</text>
</comment>
<feature type="disulfide bond" evidence="23">
    <location>
        <begin position="404"/>
        <end position="427"/>
    </location>
</feature>
<dbReference type="SUPFAM" id="SSF49265">
    <property type="entry name" value="Fibronectin type III"/>
    <property type="match status" value="4"/>
</dbReference>
<evidence type="ECO:0000256" key="2">
    <source>
        <dbReference type="ARBA" id="ARBA00004603"/>
    </source>
</evidence>
<dbReference type="InterPro" id="IPR003961">
    <property type="entry name" value="FN3_dom"/>
</dbReference>
<evidence type="ECO:0000256" key="22">
    <source>
        <dbReference type="PIRNR" id="PIRNR016567"/>
    </source>
</evidence>
<keyword evidence="10 22" id="KW-0967">Endosome</keyword>
<keyword evidence="16 22" id="KW-0675">Receptor</keyword>
<evidence type="ECO:0000256" key="19">
    <source>
        <dbReference type="ARBA" id="ARBA00023288"/>
    </source>
</evidence>
<evidence type="ECO:0000256" key="28">
    <source>
        <dbReference type="SAM" id="SignalP"/>
    </source>
</evidence>
<keyword evidence="6" id="KW-0597">Phosphoprotein</keyword>
<reference key="1">
    <citation type="submission" date="2019-01" db="UniProtKB">
        <authorList>
            <consortium name="RefSeq"/>
        </authorList>
    </citation>
    <scope>IDENTIFICATION</scope>
</reference>
<accession>A0A3Q7P2K9</accession>
<dbReference type="GeneID" id="112824238"/>
<dbReference type="FunFam" id="2.60.40.10:FF:000842">
    <property type="entry name" value="Interferon receptor 1 isoform 4"/>
    <property type="match status" value="2"/>
</dbReference>
<dbReference type="InParanoid" id="A0A3Q7P2K9"/>
<evidence type="ECO:0000256" key="10">
    <source>
        <dbReference type="ARBA" id="ARBA00022753"/>
    </source>
</evidence>
<name>A0A3Q7P2K9_CALUR</name>
<evidence type="ECO:0000256" key="3">
    <source>
        <dbReference type="ARBA" id="ARBA00005399"/>
    </source>
</evidence>
<keyword evidence="7 22" id="KW-0812">Transmembrane</keyword>
<evidence type="ECO:0000256" key="9">
    <source>
        <dbReference type="ARBA" id="ARBA00022737"/>
    </source>
</evidence>
<keyword evidence="30" id="KW-1185">Reference proteome</keyword>
<feature type="cross-link" description="Glycyl lysine isopeptide (Lys-Gly) (interchain with G-Cter in ubiquitin)" evidence="24">
    <location>
        <position position="526"/>
    </location>
</feature>
<keyword evidence="9" id="KW-0677">Repeat</keyword>
<organism evidence="30 31">
    <name type="scientific">Callorhinus ursinus</name>
    <name type="common">Northern fur seal</name>
    <dbReference type="NCBI Taxonomy" id="34884"/>
    <lineage>
        <taxon>Eukaryota</taxon>
        <taxon>Metazoa</taxon>
        <taxon>Chordata</taxon>
        <taxon>Craniata</taxon>
        <taxon>Vertebrata</taxon>
        <taxon>Euteleostomi</taxon>
        <taxon>Mammalia</taxon>
        <taxon>Eutheria</taxon>
        <taxon>Laurasiatheria</taxon>
        <taxon>Carnivora</taxon>
        <taxon>Caniformia</taxon>
        <taxon>Pinnipedia</taxon>
        <taxon>Otariidae</taxon>
        <taxon>Callorhinus</taxon>
    </lineage>
</organism>
<comment type="similarity">
    <text evidence="3 22">Belongs to the type II cytokine receptor family.</text>
</comment>
<evidence type="ECO:0000256" key="20">
    <source>
        <dbReference type="ARBA" id="ARBA00032112"/>
    </source>
</evidence>
<dbReference type="GO" id="GO:0009615">
    <property type="term" value="P:response to virus"/>
    <property type="evidence" value="ECO:0007669"/>
    <property type="project" value="UniProtKB-ARBA"/>
</dbReference>
<evidence type="ECO:0000256" key="25">
    <source>
        <dbReference type="PIRSR" id="PIRSR016567-52"/>
    </source>
</evidence>
<evidence type="ECO:0000256" key="11">
    <source>
        <dbReference type="ARBA" id="ARBA00022843"/>
    </source>
</evidence>
<gene>
    <name evidence="31" type="primary">IFNAR1</name>
</gene>
<dbReference type="GO" id="GO:0032496">
    <property type="term" value="P:response to lipopolysaccharide"/>
    <property type="evidence" value="ECO:0007669"/>
    <property type="project" value="UniProtKB-UniRule"/>
</dbReference>
<dbReference type="GO" id="GO:0005770">
    <property type="term" value="C:late endosome"/>
    <property type="evidence" value="ECO:0007669"/>
    <property type="project" value="UniProtKB-SubCell"/>
</dbReference>
<sequence>MLALLGATTLVLVAAVRWMLPAAAGETNLKSPQNVEVYIIDDTFILQWNRSDPSVKNVTFSADYQTLENDTWVKLPGCQSVASTKCNFSSVKLNVYEEIKLRIRAEEDSNTSPWHYVDSFTLFGKAQIGPPKVHLEAEDKAIIINISPPGTKDHGMWALDSSSFTYSLDIWKNSSSGERRTKTVYPRDKIYKLSPETTYCLKVKARLLPRKTGVYSPVYCIKTTVENKLPPPENIQVDAKNHIYVLKWDYTYENVTFQAQWLHAYLKKIPGDNSGKWKQIPNCENVQTPQCVFPKSTFRKGIYLIRVRASDGNTTSVWSNEEKFDTQLQITPFPPVITMKSTNDVSLRVYISAPEESENKPVNHHYPLIYEIIFWENTSNAERKIRENRTDFTFPKLKPLTVYCVKARALIQEGKWNKSSVFSDIVCEKTKPGNTSKTWLIAGVCAALFSIPVVIYVMKLLFRCISYVFFPSSKPPSTIDEYFSEQPLRNLLLFTSEEQTERCFIIENTNTITAVEETNQTDGEHKKYNSQTSQDSGNYSNEDESSGSKFSEESLNQETE</sequence>
<feature type="disulfide bond" evidence="23">
    <location>
        <begin position="78"/>
        <end position="86"/>
    </location>
</feature>
<dbReference type="GO" id="GO:0019962">
    <property type="term" value="F:type I interferon binding"/>
    <property type="evidence" value="ECO:0007669"/>
    <property type="project" value="UniProtKB-UniRule"/>
</dbReference>
<feature type="compositionally biased region" description="Polar residues" evidence="26">
    <location>
        <begin position="547"/>
        <end position="560"/>
    </location>
</feature>
<dbReference type="InterPro" id="IPR015373">
    <property type="entry name" value="Interferon/interleukin_rcp_dom"/>
</dbReference>
<dbReference type="Pfam" id="PF01108">
    <property type="entry name" value="Tissue_fac"/>
    <property type="match status" value="1"/>
</dbReference>
<dbReference type="GO" id="GO:0035457">
    <property type="term" value="P:cellular response to interferon-alpha"/>
    <property type="evidence" value="ECO:0007669"/>
    <property type="project" value="UniProtKB-UniRule"/>
</dbReference>
<dbReference type="PANTHER" id="PTHR20859">
    <property type="entry name" value="INTERFERON/INTERLEUKIN RECEPTOR"/>
    <property type="match status" value="1"/>
</dbReference>
<evidence type="ECO:0000256" key="1">
    <source>
        <dbReference type="ARBA" id="ARBA00004371"/>
    </source>
</evidence>
<keyword evidence="18 22" id="KW-0458">Lysosome</keyword>
<protein>
    <recommendedName>
        <fullName evidence="4 22">Interferon alpha/beta receptor 1</fullName>
        <shortName evidence="22">IFN-R-1</shortName>
        <shortName evidence="22">IFN-alpha/beta receptor 1</shortName>
    </recommendedName>
    <alternativeName>
        <fullName evidence="20 22">Type I interferon receptor 1</fullName>
    </alternativeName>
</protein>
<comment type="subunit">
    <text evidence="21">Heterodimer with IFNAR2; forming the receptor for type I interferon. Interacts with TYK2. Interacts with STAT1 and STAT2; the interaction requires its phosphorylation at Tyr-482. Interacts (serine-phosphorylated form) with FBXW11, the substrate recognition component of a SCF (SKP1-CUL1-F-box protein) E3 ubiquitin-protein ligase complex. Interacts with SHMT2; this promotes interaction with ABRAXAS2 and the BRISC complex. Interacts with TRIM10; this interaction prevents association between IFNAR1 and TYK2.</text>
</comment>
<evidence type="ECO:0000256" key="5">
    <source>
        <dbReference type="ARBA" id="ARBA00022475"/>
    </source>
</evidence>
<evidence type="ECO:0000259" key="29">
    <source>
        <dbReference type="PROSITE" id="PS50853"/>
    </source>
</evidence>
<feature type="disulfide bond" evidence="23">
    <location>
        <begin position="283"/>
        <end position="291"/>
    </location>
</feature>
<comment type="function">
    <text evidence="22">Together with IFNAR2, forms the heterodimeric receptor for type I interferons (including interferons alpha, beta, epsilon, omega and kappa). Type I interferon binding activates the JAK-STAT signaling cascade. Can also act independently of IFNAR2: form an active IFNB1 receptor by itself and activate a signaling cascade that does not involve activation of the JAK-STAT pathway.</text>
</comment>
<keyword evidence="8 28" id="KW-0732">Signal</keyword>
<feature type="chain" id="PRO_5018775964" description="Interferon alpha/beta receptor 1" evidence="28">
    <location>
        <begin position="26"/>
        <end position="560"/>
    </location>
</feature>
<dbReference type="InterPro" id="IPR050650">
    <property type="entry name" value="Type-II_Cytokine-TF_Rcpt"/>
</dbReference>
<keyword evidence="12 22" id="KW-1133">Transmembrane helix</keyword>
<evidence type="ECO:0000256" key="26">
    <source>
        <dbReference type="SAM" id="MobiDB-lite"/>
    </source>
</evidence>
<dbReference type="CTD" id="3454"/>
<evidence type="ECO:0000256" key="18">
    <source>
        <dbReference type="ARBA" id="ARBA00023228"/>
    </source>
</evidence>
<feature type="domain" description="Fibronectin type-III" evidence="29">
    <location>
        <begin position="331"/>
        <end position="433"/>
    </location>
</feature>
<keyword evidence="24" id="KW-1017">Isopeptide bond</keyword>
<evidence type="ECO:0000256" key="23">
    <source>
        <dbReference type="PIRSR" id="PIRSR016567-50"/>
    </source>
</evidence>
<dbReference type="Gene3D" id="2.60.40.10">
    <property type="entry name" value="Immunoglobulins"/>
    <property type="match status" value="4"/>
</dbReference>
<evidence type="ECO:0000313" key="30">
    <source>
        <dbReference type="Proteomes" id="UP000286641"/>
    </source>
</evidence>
<dbReference type="InterPro" id="IPR016669">
    <property type="entry name" value="Interferon_alpha/beta_rcpt-1"/>
</dbReference>
<feature type="lipid moiety-binding region" description="S-palmitoyl cysteine" evidence="25">
    <location>
        <position position="464"/>
    </location>
</feature>
<keyword evidence="15 23" id="KW-1015">Disulfide bond</keyword>
<evidence type="ECO:0000256" key="24">
    <source>
        <dbReference type="PIRSR" id="PIRSR016567-51"/>
    </source>
</evidence>
<keyword evidence="17" id="KW-0325">Glycoprotein</keyword>
<feature type="transmembrane region" description="Helical" evidence="27">
    <location>
        <begin position="439"/>
        <end position="462"/>
    </location>
</feature>
<dbReference type="InterPro" id="IPR036116">
    <property type="entry name" value="FN3_sf"/>
</dbReference>
<feature type="disulfide bond" evidence="23">
    <location>
        <begin position="200"/>
        <end position="220"/>
    </location>
</feature>
<proteinExistence type="inferred from homology"/>
<evidence type="ECO:0000256" key="12">
    <source>
        <dbReference type="ARBA" id="ARBA00022989"/>
    </source>
</evidence>
<evidence type="ECO:0000256" key="21">
    <source>
        <dbReference type="ARBA" id="ARBA00064230"/>
    </source>
</evidence>
<feature type="compositionally biased region" description="Polar residues" evidence="26">
    <location>
        <begin position="529"/>
        <end position="540"/>
    </location>
</feature>
<dbReference type="FunFam" id="2.60.40.10:FF:001548">
    <property type="entry name" value="Interferon receptor 1 isoform 4"/>
    <property type="match status" value="1"/>
</dbReference>
<evidence type="ECO:0000256" key="13">
    <source>
        <dbReference type="ARBA" id="ARBA00023136"/>
    </source>
</evidence>
<dbReference type="GO" id="GO:0009893">
    <property type="term" value="P:positive regulation of metabolic process"/>
    <property type="evidence" value="ECO:0007669"/>
    <property type="project" value="UniProtKB-ARBA"/>
</dbReference>
<feature type="signal peptide" evidence="28">
    <location>
        <begin position="1"/>
        <end position="25"/>
    </location>
</feature>
<feature type="region of interest" description="Disordered" evidence="26">
    <location>
        <begin position="517"/>
        <end position="560"/>
    </location>
</feature>
<evidence type="ECO:0000256" key="15">
    <source>
        <dbReference type="ARBA" id="ARBA00023157"/>
    </source>
</evidence>
<dbReference type="RefSeq" id="XP_025727833.1">
    <property type="nucleotide sequence ID" value="XM_025872048.1"/>
</dbReference>
<evidence type="ECO:0000256" key="17">
    <source>
        <dbReference type="ARBA" id="ARBA00023180"/>
    </source>
</evidence>
<dbReference type="PROSITE" id="PS50853">
    <property type="entry name" value="FN3"/>
    <property type="match status" value="1"/>
</dbReference>
<dbReference type="AlphaFoldDB" id="A0A3Q7P2K9"/>
<evidence type="ECO:0000256" key="14">
    <source>
        <dbReference type="ARBA" id="ARBA00023139"/>
    </source>
</evidence>
<keyword evidence="14 25" id="KW-0564">Palmitate</keyword>
<keyword evidence="11 24" id="KW-0832">Ubl conjugation</keyword>
<dbReference type="PANTHER" id="PTHR20859:SF54">
    <property type="entry name" value="INTERFERON ALPHA_BETA RECEPTOR 1"/>
    <property type="match status" value="1"/>
</dbReference>
<dbReference type="Pfam" id="PF09294">
    <property type="entry name" value="Interfer-bind"/>
    <property type="match status" value="2"/>
</dbReference>
<keyword evidence="13 22" id="KW-0472">Membrane</keyword>
<keyword evidence="5 22" id="KW-1003">Cell membrane</keyword>
<dbReference type="GO" id="GO:0005886">
    <property type="term" value="C:plasma membrane"/>
    <property type="evidence" value="ECO:0007669"/>
    <property type="project" value="UniProtKB-SubCell"/>
</dbReference>
<evidence type="ECO:0000256" key="4">
    <source>
        <dbReference type="ARBA" id="ARBA00016784"/>
    </source>
</evidence>
<evidence type="ECO:0000256" key="27">
    <source>
        <dbReference type="SAM" id="Phobius"/>
    </source>
</evidence>
<dbReference type="SMART" id="SM00060">
    <property type="entry name" value="FN3"/>
    <property type="match status" value="3"/>
</dbReference>
<evidence type="ECO:0000256" key="8">
    <source>
        <dbReference type="ARBA" id="ARBA00022729"/>
    </source>
</evidence>
<dbReference type="InterPro" id="IPR013783">
    <property type="entry name" value="Ig-like_fold"/>
</dbReference>
<feature type="cross-link" description="Glycyl lysine isopeptide (Lys-Gly) (interchain with G-Cter in ubiquitin)" evidence="24">
    <location>
        <position position="527"/>
    </location>
</feature>